<dbReference type="EMBL" id="LN854187">
    <property type="protein sequence ID" value="CRY97674.1"/>
    <property type="molecule type" value="Genomic_DNA"/>
</dbReference>
<reference evidence="2" key="2">
    <citation type="submission" date="2015-07" db="EMBL/GenBank/DDBJ databases">
        <title>Plasmids, circular viruses and viroids from rat gut.</title>
        <authorList>
            <person name="Jorgensen T.J."/>
            <person name="Hansen M.A."/>
            <person name="Xu Z."/>
            <person name="Tabak M.A."/>
            <person name="Sorensen S.J."/>
            <person name="Hansen L.H."/>
        </authorList>
    </citation>
    <scope>NUCLEOTIDE SEQUENCE</scope>
    <source>
        <strain evidence="2">RGFK1684</strain>
    </source>
</reference>
<evidence type="ECO:0000256" key="1">
    <source>
        <dbReference type="SAM" id="MobiDB-lite"/>
    </source>
</evidence>
<accession>A0A0H5Q8F4</accession>
<feature type="compositionally biased region" description="Basic and acidic residues" evidence="1">
    <location>
        <begin position="51"/>
        <end position="60"/>
    </location>
</feature>
<reference evidence="2" key="1">
    <citation type="submission" date="2015-06" db="EMBL/GenBank/DDBJ databases">
        <authorList>
            <person name="Joergensen T."/>
        </authorList>
    </citation>
    <scope>NUCLEOTIDE SEQUENCE</scope>
    <source>
        <strain evidence="2">RGFK1684</strain>
    </source>
</reference>
<evidence type="ECO:0000313" key="2">
    <source>
        <dbReference type="EMBL" id="CRY97674.1"/>
    </source>
</evidence>
<dbReference type="AlphaFoldDB" id="A0A0H5Q8F4"/>
<protein>
    <submittedName>
        <fullName evidence="2">Uncharacterized protein</fullName>
    </submittedName>
</protein>
<organism evidence="2">
    <name type="scientific">uncultured prokaryote</name>
    <dbReference type="NCBI Taxonomy" id="198431"/>
    <lineage>
        <taxon>unclassified sequences</taxon>
        <taxon>environmental samples</taxon>
    </lineage>
</organism>
<feature type="region of interest" description="Disordered" evidence="1">
    <location>
        <begin position="40"/>
        <end position="60"/>
    </location>
</feature>
<proteinExistence type="predicted"/>
<sequence>MGAHLDMTPTVPCDDCGRPVVAPLSPSLYRANLALHALHCPGPHSPGAEHASNDDHLEHP</sequence>
<name>A0A0H5Q8F4_9ZZZZ</name>